<feature type="transmembrane region" description="Helical" evidence="6">
    <location>
        <begin position="7"/>
        <end position="28"/>
    </location>
</feature>
<dbReference type="GO" id="GO:0004252">
    <property type="term" value="F:serine-type endopeptidase activity"/>
    <property type="evidence" value="ECO:0007669"/>
    <property type="project" value="UniProtKB-UniRule"/>
</dbReference>
<keyword evidence="3 6" id="KW-1133">Transmembrane helix</keyword>
<evidence type="ECO:0000256" key="3">
    <source>
        <dbReference type="ARBA" id="ARBA00022989"/>
    </source>
</evidence>
<comment type="caution">
    <text evidence="7">The sequence shown here is derived from an EMBL/GenBank/DDBJ whole genome shotgun (WGS) entry which is preliminary data.</text>
</comment>
<dbReference type="InterPro" id="IPR019533">
    <property type="entry name" value="Peptidase_S26"/>
</dbReference>
<keyword evidence="4 6" id="KW-0472">Membrane</keyword>
<dbReference type="PANTHER" id="PTHR10806">
    <property type="entry name" value="SIGNAL PEPTIDASE COMPLEX CATALYTIC SUBUNIT SEC11"/>
    <property type="match status" value="1"/>
</dbReference>
<gene>
    <name evidence="7" type="ORF">JK634_12235</name>
</gene>
<reference evidence="7" key="1">
    <citation type="submission" date="2021-01" db="EMBL/GenBank/DDBJ databases">
        <title>Genome public.</title>
        <authorList>
            <person name="Liu C."/>
            <person name="Sun Q."/>
        </authorList>
    </citation>
    <scope>NUCLEOTIDE SEQUENCE</scope>
    <source>
        <strain evidence="7">YIM B02565</strain>
    </source>
</reference>
<comment type="subcellular location">
    <subcellularLocation>
        <location evidence="1">Membrane</location>
    </subcellularLocation>
</comment>
<proteinExistence type="predicted"/>
<keyword evidence="8" id="KW-1185">Reference proteome</keyword>
<sequence length="198" mass="22141">MKKFLKIVENVVLCILIILSIISVGSFISSKISKDTVPGIGNVKFLSVLSDSMTPTFKAYDLIIDIETPTDKLKSGDVITFKKSNTLVTHRIVDVQNNNSEVFYKTKGDANNVEDEKLVNSKDVVGKYKFKLPYMGLIITIFKGPIALAVIWILILYVIIKETTAFIKEKNKKLDGDKYLEASESEVINDTTNDIDIN</sequence>
<evidence type="ECO:0000256" key="1">
    <source>
        <dbReference type="ARBA" id="ARBA00004370"/>
    </source>
</evidence>
<evidence type="ECO:0000256" key="5">
    <source>
        <dbReference type="NCBIfam" id="TIGR02228"/>
    </source>
</evidence>
<evidence type="ECO:0000256" key="4">
    <source>
        <dbReference type="ARBA" id="ARBA00023136"/>
    </source>
</evidence>
<keyword evidence="7" id="KW-0378">Hydrolase</keyword>
<dbReference type="InterPro" id="IPR001733">
    <property type="entry name" value="Peptidase_S26B"/>
</dbReference>
<dbReference type="PRINTS" id="PR00728">
    <property type="entry name" value="SIGNALPTASE"/>
</dbReference>
<dbReference type="EMBL" id="JAESWA010000022">
    <property type="protein sequence ID" value="MBL4932582.1"/>
    <property type="molecule type" value="Genomic_DNA"/>
</dbReference>
<evidence type="ECO:0000256" key="6">
    <source>
        <dbReference type="SAM" id="Phobius"/>
    </source>
</evidence>
<dbReference type="Proteomes" id="UP000623681">
    <property type="component" value="Unassembled WGS sequence"/>
</dbReference>
<evidence type="ECO:0000313" key="7">
    <source>
        <dbReference type="EMBL" id="MBL4932582.1"/>
    </source>
</evidence>
<dbReference type="GO" id="GO:0016020">
    <property type="term" value="C:membrane"/>
    <property type="evidence" value="ECO:0007669"/>
    <property type="project" value="UniProtKB-SubCell"/>
</dbReference>
<dbReference type="EC" id="3.4.21.89" evidence="5"/>
<protein>
    <recommendedName>
        <fullName evidence="5">Signal peptidase I</fullName>
        <ecNumber evidence="5">3.4.21.89</ecNumber>
    </recommendedName>
</protein>
<evidence type="ECO:0000313" key="8">
    <source>
        <dbReference type="Proteomes" id="UP000623681"/>
    </source>
</evidence>
<keyword evidence="2 6" id="KW-0812">Transmembrane</keyword>
<dbReference type="GO" id="GO:0009003">
    <property type="term" value="F:signal peptidase activity"/>
    <property type="evidence" value="ECO:0007669"/>
    <property type="project" value="UniProtKB-EC"/>
</dbReference>
<dbReference type="RefSeq" id="WP_202767927.1">
    <property type="nucleotide sequence ID" value="NZ_JAESWA010000022.1"/>
</dbReference>
<name>A0A937FHW0_9CLOT</name>
<dbReference type="SUPFAM" id="SSF51306">
    <property type="entry name" value="LexA/Signal peptidase"/>
    <property type="match status" value="1"/>
</dbReference>
<organism evidence="7 8">
    <name type="scientific">Clostridium paridis</name>
    <dbReference type="NCBI Taxonomy" id="2803863"/>
    <lineage>
        <taxon>Bacteria</taxon>
        <taxon>Bacillati</taxon>
        <taxon>Bacillota</taxon>
        <taxon>Clostridia</taxon>
        <taxon>Eubacteriales</taxon>
        <taxon>Clostridiaceae</taxon>
        <taxon>Clostridium</taxon>
    </lineage>
</organism>
<dbReference type="PANTHER" id="PTHR10806:SF6">
    <property type="entry name" value="SIGNAL PEPTIDASE COMPLEX CATALYTIC SUBUNIT SEC11"/>
    <property type="match status" value="1"/>
</dbReference>
<dbReference type="NCBIfam" id="TIGR02228">
    <property type="entry name" value="sigpep_I_arch"/>
    <property type="match status" value="1"/>
</dbReference>
<evidence type="ECO:0000256" key="2">
    <source>
        <dbReference type="ARBA" id="ARBA00022692"/>
    </source>
</evidence>
<dbReference type="GO" id="GO:0006465">
    <property type="term" value="P:signal peptide processing"/>
    <property type="evidence" value="ECO:0007669"/>
    <property type="project" value="UniProtKB-UniRule"/>
</dbReference>
<dbReference type="CDD" id="cd06530">
    <property type="entry name" value="S26_SPase_I"/>
    <property type="match status" value="1"/>
</dbReference>
<accession>A0A937FHW0</accession>
<dbReference type="AlphaFoldDB" id="A0A937FHW0"/>
<feature type="transmembrane region" description="Helical" evidence="6">
    <location>
        <begin position="134"/>
        <end position="160"/>
    </location>
</feature>
<dbReference type="InterPro" id="IPR036286">
    <property type="entry name" value="LexA/Signal_pep-like_sf"/>
</dbReference>